<proteinExistence type="predicted"/>
<name>A0A6J4IUS1_9ACTN</name>
<gene>
    <name evidence="2" type="ORF">AVDCRST_MAG76-2758</name>
</gene>
<accession>A0A6J4IUS1</accession>
<sequence length="23" mass="2900">ECRQGRRKRHRRHFEGNYAVSRT</sequence>
<evidence type="ECO:0000256" key="1">
    <source>
        <dbReference type="SAM" id="MobiDB-lite"/>
    </source>
</evidence>
<feature type="non-terminal residue" evidence="2">
    <location>
        <position position="1"/>
    </location>
</feature>
<organism evidence="2">
    <name type="scientific">uncultured Acidimicrobiales bacterium</name>
    <dbReference type="NCBI Taxonomy" id="310071"/>
    <lineage>
        <taxon>Bacteria</taxon>
        <taxon>Bacillati</taxon>
        <taxon>Actinomycetota</taxon>
        <taxon>Acidimicrobiia</taxon>
        <taxon>Acidimicrobiales</taxon>
        <taxon>environmental samples</taxon>
    </lineage>
</organism>
<feature type="non-terminal residue" evidence="2">
    <location>
        <position position="23"/>
    </location>
</feature>
<reference evidence="2" key="1">
    <citation type="submission" date="2020-02" db="EMBL/GenBank/DDBJ databases">
        <authorList>
            <person name="Meier V. D."/>
        </authorList>
    </citation>
    <scope>NUCLEOTIDE SEQUENCE</scope>
    <source>
        <strain evidence="2">AVDCRST_MAG76</strain>
    </source>
</reference>
<feature type="region of interest" description="Disordered" evidence="1">
    <location>
        <begin position="1"/>
        <end position="23"/>
    </location>
</feature>
<dbReference type="AlphaFoldDB" id="A0A6J4IUS1"/>
<dbReference type="EMBL" id="CADCSZ010000165">
    <property type="protein sequence ID" value="CAA9259764.1"/>
    <property type="molecule type" value="Genomic_DNA"/>
</dbReference>
<evidence type="ECO:0000313" key="2">
    <source>
        <dbReference type="EMBL" id="CAA9259764.1"/>
    </source>
</evidence>
<feature type="compositionally biased region" description="Basic residues" evidence="1">
    <location>
        <begin position="1"/>
        <end position="13"/>
    </location>
</feature>
<protein>
    <submittedName>
        <fullName evidence="2">Uncharacterized protein</fullName>
    </submittedName>
</protein>